<evidence type="ECO:0000313" key="2">
    <source>
        <dbReference type="Proteomes" id="UP001055439"/>
    </source>
</evidence>
<dbReference type="EMBL" id="CP097509">
    <property type="protein sequence ID" value="URE21986.1"/>
    <property type="molecule type" value="Genomic_DNA"/>
</dbReference>
<reference evidence="1" key="1">
    <citation type="submission" date="2022-05" db="EMBL/GenBank/DDBJ databases">
        <title>The Musa troglodytarum L. genome provides insights into the mechanism of non-climacteric behaviour and enrichment of carotenoids.</title>
        <authorList>
            <person name="Wang J."/>
        </authorList>
    </citation>
    <scope>NUCLEOTIDE SEQUENCE</scope>
    <source>
        <tissue evidence="1">Leaf</tissue>
    </source>
</reference>
<dbReference type="OrthoDB" id="1877784at2759"/>
<evidence type="ECO:0000313" key="1">
    <source>
        <dbReference type="EMBL" id="URE21986.1"/>
    </source>
</evidence>
<accession>A0A9E7GUG3</accession>
<proteinExistence type="predicted"/>
<name>A0A9E7GUG3_9LILI</name>
<dbReference type="Proteomes" id="UP001055439">
    <property type="component" value="Chromosome 7"/>
</dbReference>
<sequence>MPHEMMPSWSLQSWTSICCNLFTTRSLRTSPSGGKI</sequence>
<dbReference type="AlphaFoldDB" id="A0A9E7GUG3"/>
<organism evidence="1 2">
    <name type="scientific">Musa troglodytarum</name>
    <name type="common">fe'i banana</name>
    <dbReference type="NCBI Taxonomy" id="320322"/>
    <lineage>
        <taxon>Eukaryota</taxon>
        <taxon>Viridiplantae</taxon>
        <taxon>Streptophyta</taxon>
        <taxon>Embryophyta</taxon>
        <taxon>Tracheophyta</taxon>
        <taxon>Spermatophyta</taxon>
        <taxon>Magnoliopsida</taxon>
        <taxon>Liliopsida</taxon>
        <taxon>Zingiberales</taxon>
        <taxon>Musaceae</taxon>
        <taxon>Musa</taxon>
    </lineage>
</organism>
<keyword evidence="2" id="KW-1185">Reference proteome</keyword>
<gene>
    <name evidence="1" type="ORF">MUK42_37297</name>
</gene>
<protein>
    <submittedName>
        <fullName evidence="1">Uncharacterized protein</fullName>
    </submittedName>
</protein>